<feature type="compositionally biased region" description="Basic and acidic residues" evidence="1">
    <location>
        <begin position="120"/>
        <end position="153"/>
    </location>
</feature>
<dbReference type="EMBL" id="AP017424">
    <property type="protein sequence ID" value="BAU83498.1"/>
    <property type="molecule type" value="Genomic_DNA"/>
</dbReference>
<reference evidence="4 5" key="1">
    <citation type="journal article" date="2016" name="Genome Announc.">
        <title>Complete Genome Sequence of Thiostrepton-Producing Streptomyces laurentii ATCC 31255.</title>
        <authorList>
            <person name="Doi K."/>
            <person name="Fujino Y."/>
            <person name="Nagayoshi Y."/>
            <person name="Ohshima T."/>
            <person name="Ogata S."/>
        </authorList>
    </citation>
    <scope>NUCLEOTIDE SEQUENCE [LARGE SCALE GENOMIC DNA]</scope>
    <source>
        <strain evidence="4 5">ATCC 31255</strain>
    </source>
</reference>
<feature type="transmembrane region" description="Helical" evidence="2">
    <location>
        <begin position="232"/>
        <end position="249"/>
    </location>
</feature>
<dbReference type="KEGG" id="slau:SLA_2575"/>
<feature type="compositionally biased region" description="Low complexity" evidence="1">
    <location>
        <begin position="105"/>
        <end position="117"/>
    </location>
</feature>
<feature type="compositionally biased region" description="Gly residues" evidence="1">
    <location>
        <begin position="264"/>
        <end position="274"/>
    </location>
</feature>
<evidence type="ECO:0000256" key="1">
    <source>
        <dbReference type="SAM" id="MobiDB-lite"/>
    </source>
</evidence>
<feature type="region of interest" description="Disordered" evidence="1">
    <location>
        <begin position="253"/>
        <end position="274"/>
    </location>
</feature>
<organism evidence="4 5">
    <name type="scientific">Streptomyces laurentii</name>
    <dbReference type="NCBI Taxonomy" id="39478"/>
    <lineage>
        <taxon>Bacteria</taxon>
        <taxon>Bacillati</taxon>
        <taxon>Actinomycetota</taxon>
        <taxon>Actinomycetes</taxon>
        <taxon>Kitasatosporales</taxon>
        <taxon>Streptomycetaceae</taxon>
        <taxon>Streptomyces</taxon>
    </lineage>
</organism>
<accession>A0A169NFL3</accession>
<evidence type="ECO:0000313" key="5">
    <source>
        <dbReference type="Proteomes" id="UP000217676"/>
    </source>
</evidence>
<evidence type="ECO:0000256" key="2">
    <source>
        <dbReference type="SAM" id="Phobius"/>
    </source>
</evidence>
<feature type="region of interest" description="Disordered" evidence="1">
    <location>
        <begin position="74"/>
        <end position="153"/>
    </location>
</feature>
<feature type="signal peptide" evidence="3">
    <location>
        <begin position="1"/>
        <end position="28"/>
    </location>
</feature>
<keyword evidence="3" id="KW-0732">Signal</keyword>
<evidence type="ECO:0000256" key="3">
    <source>
        <dbReference type="SAM" id="SignalP"/>
    </source>
</evidence>
<gene>
    <name evidence="4" type="ORF">SLA_2575</name>
</gene>
<sequence length="274" mass="27445">MRSGPIALRAATAAMVLVLAPAAGVAQAHDEVRVTVTPPNAPPGAGVALKVTGCGGDSGTATSPAFTAGARLTGREQGQGRSQDRSQDQSRGPVQGHGWERRWGQDQGQGQWWSQSGDWGGDRSGDRGGDRGGDRSGDQGRGKGGELSGDARLKDRLDEGTYPVSVFCDGHGHHDVGTLRIPRSEEPARRPSSHPSPVAPVHAGGGGTAAFAAPAAPGVAQTASDEGLGTPYTVLGLVFAALAAAAVAVRGGARRRAEGSAGADSGGGAGRVAD</sequence>
<evidence type="ECO:0000313" key="4">
    <source>
        <dbReference type="EMBL" id="BAU83498.1"/>
    </source>
</evidence>
<dbReference type="Proteomes" id="UP000217676">
    <property type="component" value="Chromosome"/>
</dbReference>
<feature type="chain" id="PRO_5007902097" evidence="3">
    <location>
        <begin position="29"/>
        <end position="274"/>
    </location>
</feature>
<dbReference type="AlphaFoldDB" id="A0A169NFL3"/>
<keyword evidence="2" id="KW-0472">Membrane</keyword>
<keyword evidence="2" id="KW-1133">Transmembrane helix</keyword>
<name>A0A169NFL3_STRLU</name>
<protein>
    <submittedName>
        <fullName evidence="4">Membrane protein</fullName>
    </submittedName>
</protein>
<proteinExistence type="predicted"/>
<keyword evidence="5" id="KW-1185">Reference proteome</keyword>
<keyword evidence="2" id="KW-0812">Transmembrane</keyword>